<comment type="cofactor">
    <cofactor evidence="10">
        <name>Fe(2+)</name>
        <dbReference type="ChEBI" id="CHEBI:29033"/>
    </cofactor>
    <cofactor evidence="10">
        <name>Ni(2+)</name>
        <dbReference type="ChEBI" id="CHEBI:49786"/>
    </cofactor>
    <text evidence="10">Binds either 1 Fe or Ni cation per monomer. Iron-binding promotes an acireductone dioxygenase reaction producing 2-keto-4-methylthiobutyrate, while nickel-binding promotes an acireductone dioxygenase reaction producing 3-(methylsulfanyl)propanoate.</text>
</comment>
<proteinExistence type="inferred from homology"/>
<evidence type="ECO:0000256" key="5">
    <source>
        <dbReference type="ARBA" id="ARBA00022964"/>
    </source>
</evidence>
<comment type="subcellular location">
    <subcellularLocation>
        <location evidence="10">Cytoplasm</location>
    </subcellularLocation>
    <subcellularLocation>
        <location evidence="10">Nucleus</location>
    </subcellularLocation>
</comment>
<dbReference type="InterPro" id="IPR011051">
    <property type="entry name" value="RmlC_Cupin_sf"/>
</dbReference>
<comment type="pathway">
    <text evidence="10">Amino-acid biosynthesis; L-methionine biosynthesis via salvage pathway; L-methionine from S-methyl-5-thio-alpha-D-ribose 1-phosphate: step 5/6.</text>
</comment>
<dbReference type="InterPro" id="IPR014710">
    <property type="entry name" value="RmlC-like_jellyroll"/>
</dbReference>
<dbReference type="OrthoDB" id="1867259at2759"/>
<comment type="catalytic activity">
    <reaction evidence="10">
        <text>1,2-dihydroxy-5-(methylsulfanyl)pent-1-en-3-one + O2 = 4-methylsulfanyl-2-oxobutanoate + formate + 2 H(+)</text>
        <dbReference type="Rhea" id="RHEA:24504"/>
        <dbReference type="ChEBI" id="CHEBI:15378"/>
        <dbReference type="ChEBI" id="CHEBI:15379"/>
        <dbReference type="ChEBI" id="CHEBI:15740"/>
        <dbReference type="ChEBI" id="CHEBI:16723"/>
        <dbReference type="ChEBI" id="CHEBI:49252"/>
        <dbReference type="EC" id="1.13.11.54"/>
    </reaction>
</comment>
<keyword evidence="13" id="KW-1185">Reference proteome</keyword>
<accession>A0A9D4V6J6</accession>
<comment type="caution">
    <text evidence="12">The sequence shown here is derived from an EMBL/GenBank/DDBJ whole genome shotgun (WGS) entry which is preliminary data.</text>
</comment>
<evidence type="ECO:0000256" key="2">
    <source>
        <dbReference type="ARBA" id="ARBA00022596"/>
    </source>
</evidence>
<keyword evidence="9 10" id="KW-0539">Nucleus</keyword>
<feature type="binding site" evidence="10">
    <location>
        <position position="138"/>
    </location>
    <ligand>
        <name>Ni(2+)</name>
        <dbReference type="ChEBI" id="CHEBI:49786"/>
        <note>for nickel-dependent acireductone dioxygenase activity</note>
    </ligand>
</feature>
<dbReference type="Gene3D" id="2.60.120.10">
    <property type="entry name" value="Jelly Rolls"/>
    <property type="match status" value="1"/>
</dbReference>
<name>A0A9D4V6J6_ADICA</name>
<dbReference type="InterPro" id="IPR027496">
    <property type="entry name" value="ARD_euk"/>
</dbReference>
<feature type="binding site" evidence="10">
    <location>
        <position position="93"/>
    </location>
    <ligand>
        <name>Ni(2+)</name>
        <dbReference type="ChEBI" id="CHEBI:49786"/>
        <note>for nickel-dependent acireductone dioxygenase activity</note>
    </ligand>
</feature>
<dbReference type="SUPFAM" id="SSF51182">
    <property type="entry name" value="RmlC-like cupins"/>
    <property type="match status" value="1"/>
</dbReference>
<dbReference type="Proteomes" id="UP000886520">
    <property type="component" value="Chromosome 5"/>
</dbReference>
<reference evidence="12 13" key="1">
    <citation type="submission" date="2021-01" db="EMBL/GenBank/DDBJ databases">
        <title>Adiantum capillus-veneris genome.</title>
        <authorList>
            <person name="Fang Y."/>
            <person name="Liao Q."/>
        </authorList>
    </citation>
    <scope>NUCLEOTIDE SEQUENCE [LARGE SCALE GENOMIC DNA]</scope>
    <source>
        <strain evidence="12">H3</strain>
        <tissue evidence="12">Leaf</tissue>
    </source>
</reference>
<keyword evidence="5 10" id="KW-0223">Dioxygenase</keyword>
<dbReference type="InterPro" id="IPR004313">
    <property type="entry name" value="ARD"/>
</dbReference>
<feature type="binding site" evidence="10">
    <location>
        <position position="138"/>
    </location>
    <ligand>
        <name>Fe(2+)</name>
        <dbReference type="ChEBI" id="CHEBI:29033"/>
        <note>for iron-dependent acireductone dioxygenase activity</note>
    </ligand>
</feature>
<keyword evidence="6 10" id="KW-0560">Oxidoreductase</keyword>
<organism evidence="12 13">
    <name type="scientific">Adiantum capillus-veneris</name>
    <name type="common">Maidenhair fern</name>
    <dbReference type="NCBI Taxonomy" id="13818"/>
    <lineage>
        <taxon>Eukaryota</taxon>
        <taxon>Viridiplantae</taxon>
        <taxon>Streptophyta</taxon>
        <taxon>Embryophyta</taxon>
        <taxon>Tracheophyta</taxon>
        <taxon>Polypodiopsida</taxon>
        <taxon>Polypodiidae</taxon>
        <taxon>Polypodiales</taxon>
        <taxon>Pteridineae</taxon>
        <taxon>Pteridaceae</taxon>
        <taxon>Vittarioideae</taxon>
        <taxon>Adiantum</taxon>
    </lineage>
</organism>
<comment type="function">
    <text evidence="10">Catalyzes 2 different reactions between oxygen and the acireductone 1,2-dihydroxy-3-keto-5-methylthiopentene (DHK-MTPene) depending upon the metal bound in the active site. Fe-containing acireductone dioxygenase (Fe-ARD) produces formate and 2-keto-4-methylthiobutyrate (KMTB), the alpha-ketoacid precursor of methionine in the methionine recycle pathway. Ni-containing acireductone dioxygenase (Ni-ARD) produces methylthiopropionate, carbon monoxide and formate, and does not lie on the methionine recycle pathway.</text>
</comment>
<evidence type="ECO:0000256" key="11">
    <source>
        <dbReference type="SAM" id="MobiDB-lite"/>
    </source>
</evidence>
<evidence type="ECO:0000256" key="9">
    <source>
        <dbReference type="ARBA" id="ARBA00023242"/>
    </source>
</evidence>
<evidence type="ECO:0000256" key="3">
    <source>
        <dbReference type="ARBA" id="ARBA00022605"/>
    </source>
</evidence>
<feature type="binding site" evidence="10">
    <location>
        <position position="95"/>
    </location>
    <ligand>
        <name>Ni(2+)</name>
        <dbReference type="ChEBI" id="CHEBI:49786"/>
        <note>for nickel-dependent acireductone dioxygenase activity</note>
    </ligand>
</feature>
<evidence type="ECO:0000256" key="8">
    <source>
        <dbReference type="ARBA" id="ARBA00023167"/>
    </source>
</evidence>
<keyword evidence="7 10" id="KW-0408">Iron</keyword>
<evidence type="ECO:0000256" key="7">
    <source>
        <dbReference type="ARBA" id="ARBA00023004"/>
    </source>
</evidence>
<protein>
    <recommendedName>
        <fullName evidence="10">Acireductone dioxygenase</fullName>
    </recommendedName>
    <alternativeName>
        <fullName evidence="10">Acireductone dioxygenase (Fe(2+)-requiring)</fullName>
        <shortName evidence="10">ARD'</shortName>
        <shortName evidence="10">Fe-ARD</shortName>
        <ecNumber evidence="10">1.13.11.54</ecNumber>
    </alternativeName>
    <alternativeName>
        <fullName evidence="10">Acireductone dioxygenase (Ni(2+)-requiring)</fullName>
        <shortName evidence="10">ARD</shortName>
        <shortName evidence="10">Ni-ARD</shortName>
        <ecNumber evidence="10">1.13.11.53</ecNumber>
    </alternativeName>
</protein>
<keyword evidence="8 10" id="KW-0486">Methionine biosynthesis</keyword>
<dbReference type="GO" id="GO:0005506">
    <property type="term" value="F:iron ion binding"/>
    <property type="evidence" value="ECO:0007669"/>
    <property type="project" value="UniProtKB-UniRule"/>
</dbReference>
<comment type="catalytic activity">
    <reaction evidence="10">
        <text>1,2-dihydroxy-5-(methylsulfanyl)pent-1-en-3-one + O2 = 3-(methylsulfanyl)propanoate + CO + formate + 2 H(+)</text>
        <dbReference type="Rhea" id="RHEA:14161"/>
        <dbReference type="ChEBI" id="CHEBI:15378"/>
        <dbReference type="ChEBI" id="CHEBI:15379"/>
        <dbReference type="ChEBI" id="CHEBI:15740"/>
        <dbReference type="ChEBI" id="CHEBI:17245"/>
        <dbReference type="ChEBI" id="CHEBI:49016"/>
        <dbReference type="ChEBI" id="CHEBI:49252"/>
        <dbReference type="EC" id="1.13.11.53"/>
    </reaction>
</comment>
<dbReference type="GO" id="GO:0016151">
    <property type="term" value="F:nickel cation binding"/>
    <property type="evidence" value="ECO:0007669"/>
    <property type="project" value="UniProtKB-UniRule"/>
</dbReference>
<dbReference type="FunFam" id="2.60.120.10:FF:000099">
    <property type="entry name" value="1,2-dihydroxy-3-keto-5-methylthiopentene dioxygenase"/>
    <property type="match status" value="1"/>
</dbReference>
<evidence type="ECO:0000313" key="13">
    <source>
        <dbReference type="Proteomes" id="UP000886520"/>
    </source>
</evidence>
<comment type="similarity">
    <text evidence="10">Belongs to the acireductone dioxygenase (ARD) family.</text>
</comment>
<dbReference type="GO" id="GO:0019509">
    <property type="term" value="P:L-methionine salvage from methylthioadenosine"/>
    <property type="evidence" value="ECO:0007669"/>
    <property type="project" value="UniProtKB-UniRule"/>
</dbReference>
<feature type="binding site" evidence="10">
    <location>
        <position position="99"/>
    </location>
    <ligand>
        <name>Fe(2+)</name>
        <dbReference type="ChEBI" id="CHEBI:29033"/>
        <note>for iron-dependent acireductone dioxygenase activity</note>
    </ligand>
</feature>
<dbReference type="GO" id="GO:0010309">
    <property type="term" value="F:acireductone dioxygenase [iron(II)-requiring] activity"/>
    <property type="evidence" value="ECO:0007669"/>
    <property type="project" value="UniProtKB-UniRule"/>
</dbReference>
<dbReference type="EC" id="1.13.11.54" evidence="10"/>
<evidence type="ECO:0000313" key="12">
    <source>
        <dbReference type="EMBL" id="KAI5079857.1"/>
    </source>
</evidence>
<feature type="binding site" evidence="10">
    <location>
        <position position="93"/>
    </location>
    <ligand>
        <name>Fe(2+)</name>
        <dbReference type="ChEBI" id="CHEBI:29033"/>
        <note>for iron-dependent acireductone dioxygenase activity</note>
    </ligand>
</feature>
<evidence type="ECO:0000256" key="6">
    <source>
        <dbReference type="ARBA" id="ARBA00023002"/>
    </source>
</evidence>
<feature type="region of interest" description="Disordered" evidence="11">
    <location>
        <begin position="1"/>
        <end position="26"/>
    </location>
</feature>
<feature type="binding site" evidence="10">
    <location>
        <position position="95"/>
    </location>
    <ligand>
        <name>Fe(2+)</name>
        <dbReference type="ChEBI" id="CHEBI:29033"/>
        <note>for iron-dependent acireductone dioxygenase activity</note>
    </ligand>
</feature>
<keyword evidence="2 10" id="KW-0533">Nickel</keyword>
<dbReference type="EC" id="1.13.11.53" evidence="10"/>
<dbReference type="GO" id="GO:0010308">
    <property type="term" value="F:acireductone dioxygenase (Ni2+-requiring) activity"/>
    <property type="evidence" value="ECO:0007669"/>
    <property type="project" value="UniProtKB-UniRule"/>
</dbReference>
<gene>
    <name evidence="12" type="ORF">GOP47_0005336</name>
</gene>
<sequence length="229" mass="26576">MATAQSLEAWEYNPSDEDQRCEHKYSPNRPVSPQYLEELGVLSWKIDVADCESNPTLEKIKGDRGYKFWETVTVAPGKLENYEAKLVQFFQEHLHPYDESRLILEGSGFWDVRSMEGVWIRFRVEKGDMIVLPPGMYHRFTLDTLNYIKAMLLYTEIPTRIDVMRPDGDDLEVRKEYVNQFLARSPPEYSISEELMKPVDSLSFRDDLILPISTLSLQENPPLPISTHG</sequence>
<dbReference type="AlphaFoldDB" id="A0A9D4V6J6"/>
<dbReference type="Pfam" id="PF03079">
    <property type="entry name" value="ARD"/>
    <property type="match status" value="1"/>
</dbReference>
<keyword evidence="1 10" id="KW-0963">Cytoplasm</keyword>
<keyword evidence="4 10" id="KW-0479">Metal-binding</keyword>
<feature type="binding site" evidence="10">
    <location>
        <position position="99"/>
    </location>
    <ligand>
        <name>Ni(2+)</name>
        <dbReference type="ChEBI" id="CHEBI:49786"/>
        <note>for nickel-dependent acireductone dioxygenase activity</note>
    </ligand>
</feature>
<dbReference type="EMBL" id="JABFUD020000005">
    <property type="protein sequence ID" value="KAI5079857.1"/>
    <property type="molecule type" value="Genomic_DNA"/>
</dbReference>
<dbReference type="GO" id="GO:0005737">
    <property type="term" value="C:cytoplasm"/>
    <property type="evidence" value="ECO:0007669"/>
    <property type="project" value="UniProtKB-SubCell"/>
</dbReference>
<evidence type="ECO:0000256" key="10">
    <source>
        <dbReference type="HAMAP-Rule" id="MF_03154"/>
    </source>
</evidence>
<evidence type="ECO:0000256" key="4">
    <source>
        <dbReference type="ARBA" id="ARBA00022723"/>
    </source>
</evidence>
<dbReference type="CDD" id="cd02232">
    <property type="entry name" value="cupin_ARD"/>
    <property type="match status" value="1"/>
</dbReference>
<dbReference type="PANTHER" id="PTHR23418">
    <property type="entry name" value="ACIREDUCTONE DIOXYGENASE"/>
    <property type="match status" value="1"/>
</dbReference>
<evidence type="ECO:0000256" key="1">
    <source>
        <dbReference type="ARBA" id="ARBA00022490"/>
    </source>
</evidence>
<keyword evidence="3 10" id="KW-0028">Amino-acid biosynthesis</keyword>
<dbReference type="PANTHER" id="PTHR23418:SF16">
    <property type="entry name" value="ACIREDUCTONE DIOXYGENASE"/>
    <property type="match status" value="1"/>
</dbReference>
<dbReference type="HAMAP" id="MF_03154">
    <property type="entry name" value="Salvage_MtnD_euk"/>
    <property type="match status" value="1"/>
</dbReference>
<dbReference type="GO" id="GO:0005634">
    <property type="term" value="C:nucleus"/>
    <property type="evidence" value="ECO:0007669"/>
    <property type="project" value="UniProtKB-SubCell"/>
</dbReference>